<evidence type="ECO:0000313" key="1">
    <source>
        <dbReference type="EMBL" id="MBX57728.1"/>
    </source>
</evidence>
<name>A0A2P2PSL4_RHIMU</name>
<protein>
    <submittedName>
        <fullName evidence="1">Uncharacterized protein</fullName>
    </submittedName>
</protein>
<reference evidence="1" key="1">
    <citation type="submission" date="2018-02" db="EMBL/GenBank/DDBJ databases">
        <title>Rhizophora mucronata_Transcriptome.</title>
        <authorList>
            <person name="Meera S.P."/>
            <person name="Sreeshan A."/>
            <person name="Augustine A."/>
        </authorList>
    </citation>
    <scope>NUCLEOTIDE SEQUENCE</scope>
    <source>
        <tissue evidence="1">Leaf</tissue>
    </source>
</reference>
<organism evidence="1">
    <name type="scientific">Rhizophora mucronata</name>
    <name type="common">Asiatic mangrove</name>
    <dbReference type="NCBI Taxonomy" id="61149"/>
    <lineage>
        <taxon>Eukaryota</taxon>
        <taxon>Viridiplantae</taxon>
        <taxon>Streptophyta</taxon>
        <taxon>Embryophyta</taxon>
        <taxon>Tracheophyta</taxon>
        <taxon>Spermatophyta</taxon>
        <taxon>Magnoliopsida</taxon>
        <taxon>eudicotyledons</taxon>
        <taxon>Gunneridae</taxon>
        <taxon>Pentapetalae</taxon>
        <taxon>rosids</taxon>
        <taxon>fabids</taxon>
        <taxon>Malpighiales</taxon>
        <taxon>Rhizophoraceae</taxon>
        <taxon>Rhizophora</taxon>
    </lineage>
</organism>
<dbReference type="AlphaFoldDB" id="A0A2P2PSL4"/>
<accession>A0A2P2PSL4</accession>
<sequence>MIYLTQYKMHFLVFLVSMWLITPFSRILTGSECNFSKYK</sequence>
<proteinExistence type="predicted"/>
<dbReference type="EMBL" id="GGEC01077244">
    <property type="protein sequence ID" value="MBX57728.1"/>
    <property type="molecule type" value="Transcribed_RNA"/>
</dbReference>